<accession>Q4RD47</accession>
<evidence type="ECO:0000313" key="2">
    <source>
        <dbReference type="EMBL" id="CAG13685.1"/>
    </source>
</evidence>
<reference evidence="2" key="2">
    <citation type="submission" date="2004-02" db="EMBL/GenBank/DDBJ databases">
        <authorList>
            <consortium name="Genoscope"/>
            <consortium name="Whitehead Institute Centre for Genome Research"/>
        </authorList>
    </citation>
    <scope>NUCLEOTIDE SEQUENCE</scope>
</reference>
<feature type="compositionally biased region" description="Low complexity" evidence="1">
    <location>
        <begin position="75"/>
        <end position="86"/>
    </location>
</feature>
<reference evidence="2" key="1">
    <citation type="journal article" date="2004" name="Nature">
        <title>Genome duplication in the teleost fish Tetraodon nigroviridis reveals the early vertebrate proto-karyotype.</title>
        <authorList>
            <person name="Jaillon O."/>
            <person name="Aury J.-M."/>
            <person name="Brunet F."/>
            <person name="Petit J.-L."/>
            <person name="Stange-Thomann N."/>
            <person name="Mauceli E."/>
            <person name="Bouneau L."/>
            <person name="Fischer C."/>
            <person name="Ozouf-Costaz C."/>
            <person name="Bernot A."/>
            <person name="Nicaud S."/>
            <person name="Jaffe D."/>
            <person name="Fisher S."/>
            <person name="Lutfalla G."/>
            <person name="Dossat C."/>
            <person name="Segurens B."/>
            <person name="Dasilva C."/>
            <person name="Salanoubat M."/>
            <person name="Levy M."/>
            <person name="Boudet N."/>
            <person name="Castellano S."/>
            <person name="Anthouard V."/>
            <person name="Jubin C."/>
            <person name="Castelli V."/>
            <person name="Katinka M."/>
            <person name="Vacherie B."/>
            <person name="Biemont C."/>
            <person name="Skalli Z."/>
            <person name="Cattolico L."/>
            <person name="Poulain J."/>
            <person name="De Berardinis V."/>
            <person name="Cruaud C."/>
            <person name="Duprat S."/>
            <person name="Brottier P."/>
            <person name="Coutanceau J.-P."/>
            <person name="Gouzy J."/>
            <person name="Parra G."/>
            <person name="Lardier G."/>
            <person name="Chapple C."/>
            <person name="McKernan K.J."/>
            <person name="McEwan P."/>
            <person name="Bosak S."/>
            <person name="Kellis M."/>
            <person name="Volff J.-N."/>
            <person name="Guigo R."/>
            <person name="Zody M.C."/>
            <person name="Mesirov J."/>
            <person name="Lindblad-Toh K."/>
            <person name="Birren B."/>
            <person name="Nusbaum C."/>
            <person name="Kahn D."/>
            <person name="Robinson-Rechavi M."/>
            <person name="Laudet V."/>
            <person name="Schachter V."/>
            <person name="Quetier F."/>
            <person name="Saurin W."/>
            <person name="Scarpelli C."/>
            <person name="Wincker P."/>
            <person name="Lander E.S."/>
            <person name="Weissenbach J."/>
            <person name="Roest Crollius H."/>
        </authorList>
    </citation>
    <scope>NUCLEOTIDE SEQUENCE [LARGE SCALE GENOMIC DNA]</scope>
</reference>
<feature type="non-terminal residue" evidence="2">
    <location>
        <position position="1"/>
    </location>
</feature>
<feature type="compositionally biased region" description="Gly residues" evidence="1">
    <location>
        <begin position="105"/>
        <end position="117"/>
    </location>
</feature>
<comment type="caution">
    <text evidence="2">The sequence shown here is derived from an EMBL/GenBank/DDBJ whole genome shotgun (WGS) entry which is preliminary data.</text>
</comment>
<organism evidence="2">
    <name type="scientific">Tetraodon nigroviridis</name>
    <name type="common">Spotted green pufferfish</name>
    <name type="synonym">Chelonodon nigroviridis</name>
    <dbReference type="NCBI Taxonomy" id="99883"/>
    <lineage>
        <taxon>Eukaryota</taxon>
        <taxon>Metazoa</taxon>
        <taxon>Chordata</taxon>
        <taxon>Craniata</taxon>
        <taxon>Vertebrata</taxon>
        <taxon>Euteleostomi</taxon>
        <taxon>Actinopterygii</taxon>
        <taxon>Neopterygii</taxon>
        <taxon>Teleostei</taxon>
        <taxon>Neoteleostei</taxon>
        <taxon>Acanthomorphata</taxon>
        <taxon>Eupercaria</taxon>
        <taxon>Tetraodontiformes</taxon>
        <taxon>Tetradontoidea</taxon>
        <taxon>Tetraodontidae</taxon>
        <taxon>Tetraodon</taxon>
    </lineage>
</organism>
<protein>
    <submittedName>
        <fullName evidence="2">(spotted green pufferfish) hypothetical protein</fullName>
    </submittedName>
</protein>
<sequence>CRLRPFLGHLWLRRLPPVWPPGALPVRGPHLQEECHPGRHGHAEGLAERAPKEPLPHQGGEDHAGHHHQDDADAGLHLVRQRAAAAEEGEQDDLDAPDQERGRGGRPGPGAQPGRGGAPEDGRGAGEAEPLG</sequence>
<feature type="region of interest" description="Disordered" evidence="1">
    <location>
        <begin position="17"/>
        <end position="132"/>
    </location>
</feature>
<dbReference type="KEGG" id="tng:GSTEN00000292G001"/>
<proteinExistence type="predicted"/>
<dbReference type="AlphaFoldDB" id="Q4RD47"/>
<gene>
    <name evidence="2" type="ORF">GSTENG00000292001</name>
</gene>
<evidence type="ECO:0000256" key="1">
    <source>
        <dbReference type="SAM" id="MobiDB-lite"/>
    </source>
</evidence>
<feature type="compositionally biased region" description="Acidic residues" evidence="1">
    <location>
        <begin position="87"/>
        <end position="97"/>
    </location>
</feature>
<name>Q4RD47_TETNG</name>
<feature type="compositionally biased region" description="Basic and acidic residues" evidence="1">
    <location>
        <begin position="30"/>
        <end position="71"/>
    </location>
</feature>
<dbReference type="EMBL" id="CAAE01017392">
    <property type="protein sequence ID" value="CAG13685.1"/>
    <property type="molecule type" value="Genomic_DNA"/>
</dbReference>